<dbReference type="HOGENOM" id="CLU_1093534_0_0_10"/>
<comment type="caution">
    <text evidence="1">The sequence shown here is derived from an EMBL/GenBank/DDBJ whole genome shotgun (WGS) entry which is preliminary data.</text>
</comment>
<evidence type="ECO:0000313" key="1">
    <source>
        <dbReference type="EMBL" id="KDR53243.1"/>
    </source>
</evidence>
<evidence type="ECO:0000313" key="2">
    <source>
        <dbReference type="Proteomes" id="UP000027442"/>
    </source>
</evidence>
<reference evidence="1 2" key="1">
    <citation type="submission" date="2013-08" db="EMBL/GenBank/DDBJ databases">
        <authorList>
            <person name="Weinstock G."/>
            <person name="Sodergren E."/>
            <person name="Wylie T."/>
            <person name="Fulton L."/>
            <person name="Fulton R."/>
            <person name="Fronick C."/>
            <person name="O'Laughlin M."/>
            <person name="Godfrey J."/>
            <person name="Miner T."/>
            <person name="Herter B."/>
            <person name="Appelbaum E."/>
            <person name="Cordes M."/>
            <person name="Lek S."/>
            <person name="Wollam A."/>
            <person name="Pepin K.H."/>
            <person name="Palsikar V.B."/>
            <person name="Mitreva M."/>
            <person name="Wilson R.K."/>
        </authorList>
    </citation>
    <scope>NUCLEOTIDE SEQUENCE [LARGE SCALE GENOMIC DNA]</scope>
    <source>
        <strain evidence="1 2">ATCC 15930</strain>
    </source>
</reference>
<dbReference type="Gene3D" id="2.180.10.10">
    <property type="entry name" value="RHS repeat-associated core"/>
    <property type="match status" value="1"/>
</dbReference>
<protein>
    <recommendedName>
        <fullName evidence="3">RHS repeat protein</fullName>
    </recommendedName>
</protein>
<accession>A0A069QK51</accession>
<keyword evidence="2" id="KW-1185">Reference proteome</keyword>
<name>A0A069QK51_HOYLO</name>
<dbReference type="EMBL" id="JNGW01000022">
    <property type="protein sequence ID" value="KDR53243.1"/>
    <property type="molecule type" value="Genomic_DNA"/>
</dbReference>
<organism evidence="1 2">
    <name type="scientific">Hoylesella loescheii DSM 19665 = JCM 12249 = ATCC 15930</name>
    <dbReference type="NCBI Taxonomy" id="1122985"/>
    <lineage>
        <taxon>Bacteria</taxon>
        <taxon>Pseudomonadati</taxon>
        <taxon>Bacteroidota</taxon>
        <taxon>Bacteroidia</taxon>
        <taxon>Bacteroidales</taxon>
        <taxon>Prevotellaceae</taxon>
        <taxon>Hoylesella</taxon>
    </lineage>
</organism>
<sequence>MVLIGLKTCKRFVAMKKIAFILLLLMGTIALGYAQNIDEYYTKEISTRGIKQISEKSLRGWKTVRHYDEQGYLRLIEHFKRGRKRSEETYDYTITDSLLEVRTPSGQKNGSTVHCIDKYFYDEQGRCRRQERRLMGSGKSVWFMAIEDSFVYNGPKLMAYTRYLSTGKVDKRFVYTYDAQGRKTMMKDTYPDGNTTYHQFKYNDKGQLTDYIRESSDPNDCFSCVPLWSESKQNKVHERYSNFDKHGNWTKHYFITERSKVLWSKRKLVYWR</sequence>
<dbReference type="PATRIC" id="fig|1122985.7.peg.629"/>
<dbReference type="AlphaFoldDB" id="A0A069QK51"/>
<proteinExistence type="predicted"/>
<evidence type="ECO:0008006" key="3">
    <source>
        <dbReference type="Google" id="ProtNLM"/>
    </source>
</evidence>
<dbReference type="Proteomes" id="UP000027442">
    <property type="component" value="Unassembled WGS sequence"/>
</dbReference>
<gene>
    <name evidence="1" type="ORF">HMPREF1991_00607</name>
</gene>